<comment type="subcellular location">
    <subcellularLocation>
        <location evidence="1">Cytoplasm</location>
        <location evidence="1">Nucleoid</location>
    </subcellularLocation>
</comment>
<keyword evidence="6" id="KW-0175">Coiled coil</keyword>
<dbReference type="SMART" id="SM00528">
    <property type="entry name" value="HNS"/>
    <property type="match status" value="1"/>
</dbReference>
<dbReference type="PANTHER" id="PTHR38097">
    <property type="match status" value="1"/>
</dbReference>
<feature type="coiled-coil region" evidence="6">
    <location>
        <begin position="23"/>
        <end position="67"/>
    </location>
</feature>
<dbReference type="InterPro" id="IPR054180">
    <property type="entry name" value="H-NS-like_N"/>
</dbReference>
<dbReference type="Gene3D" id="4.10.430.10">
    <property type="entry name" value="Histone-like protein H-NS, C-terminal domain"/>
    <property type="match status" value="1"/>
</dbReference>
<gene>
    <name evidence="8" type="ORF">IHV77_01335</name>
</gene>
<evidence type="ECO:0000256" key="4">
    <source>
        <dbReference type="ARBA" id="ARBA00023125"/>
    </source>
</evidence>
<dbReference type="PIRSF" id="PIRSF002096">
    <property type="entry name" value="HnS"/>
    <property type="match status" value="1"/>
</dbReference>
<dbReference type="Gene3D" id="1.10.287.1050">
    <property type="entry name" value="H-NS histone-like proteins"/>
    <property type="match status" value="1"/>
</dbReference>
<sequence>MTNLIKVFTNLRSIRSVVNDLTLEQAESSLKKFEEAVAEKRAQMEEIRQAEIERRARIEKYKELMKKEGITPEELKAIIDVVAPSVMRKKRKPLPAKYRYTDVNGEQKTWTGQGRTPSVIQRALDAGKSLSDFEI</sequence>
<feature type="domain" description="DNA-binding protein H-NS-like C-terminal" evidence="7">
    <location>
        <begin position="88"/>
        <end position="135"/>
    </location>
</feature>
<evidence type="ECO:0000259" key="7">
    <source>
        <dbReference type="SMART" id="SM00528"/>
    </source>
</evidence>
<evidence type="ECO:0000313" key="8">
    <source>
        <dbReference type="EMBL" id="QPB42799.1"/>
    </source>
</evidence>
<dbReference type="InterPro" id="IPR037150">
    <property type="entry name" value="H-NS_C_dom_sf"/>
</dbReference>
<dbReference type="EMBL" id="CP063056">
    <property type="protein sequence ID" value="QPB42799.1"/>
    <property type="molecule type" value="Genomic_DNA"/>
</dbReference>
<dbReference type="Pfam" id="PF00816">
    <property type="entry name" value="Histone_HNS"/>
    <property type="match status" value="1"/>
</dbReference>
<dbReference type="Proteomes" id="UP000663069">
    <property type="component" value="Chromosome"/>
</dbReference>
<dbReference type="Pfam" id="PF22470">
    <property type="entry name" value="Histone_HNS_N"/>
    <property type="match status" value="1"/>
</dbReference>
<keyword evidence="4 5" id="KW-0238">DNA-binding</keyword>
<comment type="similarity">
    <text evidence="2 5">Belongs to the histone-like protein H-NS family.</text>
</comment>
<organism evidence="8 9">
    <name type="scientific">Rodentibacter haemolyticus</name>
    <dbReference type="NCBI Taxonomy" id="2778911"/>
    <lineage>
        <taxon>Bacteria</taxon>
        <taxon>Pseudomonadati</taxon>
        <taxon>Pseudomonadota</taxon>
        <taxon>Gammaproteobacteria</taxon>
        <taxon>Pasteurellales</taxon>
        <taxon>Pasteurellaceae</taxon>
        <taxon>Rodentibacter</taxon>
    </lineage>
</organism>
<evidence type="ECO:0000256" key="5">
    <source>
        <dbReference type="PIRNR" id="PIRNR002096"/>
    </source>
</evidence>
<dbReference type="InterPro" id="IPR027444">
    <property type="entry name" value="H-NS_C_dom"/>
</dbReference>
<evidence type="ECO:0000256" key="6">
    <source>
        <dbReference type="SAM" id="Coils"/>
    </source>
</evidence>
<dbReference type="SUPFAM" id="SSF81273">
    <property type="entry name" value="H-NS histone-like proteins"/>
    <property type="match status" value="2"/>
</dbReference>
<evidence type="ECO:0000313" key="9">
    <source>
        <dbReference type="Proteomes" id="UP000663069"/>
    </source>
</evidence>
<evidence type="ECO:0000256" key="1">
    <source>
        <dbReference type="ARBA" id="ARBA00004453"/>
    </source>
</evidence>
<dbReference type="PANTHER" id="PTHR38097:SF2">
    <property type="entry name" value="DNA-BINDING PROTEIN STPA"/>
    <property type="match status" value="1"/>
</dbReference>
<name>A0ABX6UYC8_9PAST</name>
<evidence type="ECO:0000256" key="3">
    <source>
        <dbReference type="ARBA" id="ARBA00022490"/>
    </source>
</evidence>
<reference evidence="8 9" key="1">
    <citation type="submission" date="2020-10" db="EMBL/GenBank/DDBJ databases">
        <title>Genome Sequencing of Rodentibacter spp. strain DSM111151.</title>
        <authorList>
            <person name="Benga L."/>
            <person name="Lautwein T."/>
        </authorList>
    </citation>
    <scope>NUCLEOTIDE SEQUENCE [LARGE SCALE GENOMIC DNA]</scope>
    <source>
        <strain evidence="8 9">DSM 111151</strain>
    </source>
</reference>
<protein>
    <recommendedName>
        <fullName evidence="5">DNA-binding protein</fullName>
    </recommendedName>
</protein>
<dbReference type="InterPro" id="IPR027454">
    <property type="entry name" value="Histone_HNS_N"/>
</dbReference>
<evidence type="ECO:0000256" key="2">
    <source>
        <dbReference type="ARBA" id="ARBA00010610"/>
    </source>
</evidence>
<accession>A0ABX6UYC8</accession>
<keyword evidence="9" id="KW-1185">Reference proteome</keyword>
<dbReference type="RefSeq" id="WP_194812377.1">
    <property type="nucleotide sequence ID" value="NZ_CP063056.1"/>
</dbReference>
<proteinExistence type="inferred from homology"/>
<dbReference type="InterPro" id="IPR001801">
    <property type="entry name" value="Histone_HNS"/>
</dbReference>
<keyword evidence="3" id="KW-0963">Cytoplasm</keyword>